<evidence type="ECO:0000256" key="4">
    <source>
        <dbReference type="ARBA" id="ARBA00023015"/>
    </source>
</evidence>
<feature type="domain" description="Response regulatory" evidence="10">
    <location>
        <begin position="2"/>
        <end position="116"/>
    </location>
</feature>
<dbReference type="SUPFAM" id="SSF52172">
    <property type="entry name" value="CheY-like"/>
    <property type="match status" value="1"/>
</dbReference>
<proteinExistence type="predicted"/>
<dbReference type="Gene3D" id="3.40.50.2300">
    <property type="match status" value="1"/>
</dbReference>
<dbReference type="InterPro" id="IPR001867">
    <property type="entry name" value="OmpR/PhoB-type_DNA-bd"/>
</dbReference>
<name>A0ABT1EJN6_9FIRM</name>
<keyword evidence="6" id="KW-0804">Transcription</keyword>
<keyword evidence="2 8" id="KW-0597">Phosphoprotein</keyword>
<reference evidence="12 13" key="1">
    <citation type="journal article" date="2022" name="Genome Biol. Evol.">
        <title>Host diet, physiology and behaviors set the stage for Lachnospiraceae cladogenesis.</title>
        <authorList>
            <person name="Vera-Ponce De Leon A."/>
            <person name="Schneider M."/>
            <person name="Jahnes B.C."/>
            <person name="Sadowski V."/>
            <person name="Camuy-Velez L.A."/>
            <person name="Duan J."/>
            <person name="Sabree Z.L."/>
        </authorList>
    </citation>
    <scope>NUCLEOTIDE SEQUENCE [LARGE SCALE GENOMIC DNA]</scope>
    <source>
        <strain evidence="12 13">PAL227</strain>
    </source>
</reference>
<protein>
    <recommendedName>
        <fullName evidence="1">Stage 0 sporulation protein A homolog</fullName>
    </recommendedName>
</protein>
<feature type="domain" description="OmpR/PhoB-type" evidence="11">
    <location>
        <begin position="124"/>
        <end position="222"/>
    </location>
</feature>
<evidence type="ECO:0000259" key="10">
    <source>
        <dbReference type="PROSITE" id="PS50110"/>
    </source>
</evidence>
<dbReference type="InterPro" id="IPR036388">
    <property type="entry name" value="WH-like_DNA-bd_sf"/>
</dbReference>
<comment type="function">
    <text evidence="7">May play the central regulatory role in sporulation. It may be an element of the effector pathway responsible for the activation of sporulation genes in response to nutritional stress. Spo0A may act in concert with spo0H (a sigma factor) to control the expression of some genes that are critical to the sporulation process.</text>
</comment>
<dbReference type="InterPro" id="IPR011006">
    <property type="entry name" value="CheY-like_superfamily"/>
</dbReference>
<evidence type="ECO:0000313" key="12">
    <source>
        <dbReference type="EMBL" id="MCP1110751.1"/>
    </source>
</evidence>
<keyword evidence="13" id="KW-1185">Reference proteome</keyword>
<dbReference type="CDD" id="cd00383">
    <property type="entry name" value="trans_reg_C"/>
    <property type="match status" value="1"/>
</dbReference>
<feature type="modified residue" description="4-aspartylphosphate" evidence="8">
    <location>
        <position position="51"/>
    </location>
</feature>
<comment type="caution">
    <text evidence="12">The sequence shown here is derived from an EMBL/GenBank/DDBJ whole genome shotgun (WGS) entry which is preliminary data.</text>
</comment>
<dbReference type="Gene3D" id="1.10.10.10">
    <property type="entry name" value="Winged helix-like DNA-binding domain superfamily/Winged helix DNA-binding domain"/>
    <property type="match status" value="1"/>
</dbReference>
<evidence type="ECO:0000256" key="8">
    <source>
        <dbReference type="PROSITE-ProRule" id="PRU00169"/>
    </source>
</evidence>
<evidence type="ECO:0000256" key="2">
    <source>
        <dbReference type="ARBA" id="ARBA00022553"/>
    </source>
</evidence>
<dbReference type="PROSITE" id="PS51755">
    <property type="entry name" value="OMPR_PHOB"/>
    <property type="match status" value="1"/>
</dbReference>
<dbReference type="SMART" id="SM00862">
    <property type="entry name" value="Trans_reg_C"/>
    <property type="match status" value="1"/>
</dbReference>
<evidence type="ECO:0000256" key="9">
    <source>
        <dbReference type="PROSITE-ProRule" id="PRU01091"/>
    </source>
</evidence>
<dbReference type="PANTHER" id="PTHR48111:SF22">
    <property type="entry name" value="REGULATOR OF RPOS"/>
    <property type="match status" value="1"/>
</dbReference>
<dbReference type="Gene3D" id="6.10.250.690">
    <property type="match status" value="1"/>
</dbReference>
<gene>
    <name evidence="12" type="ORF">NK118_10850</name>
</gene>
<dbReference type="InterPro" id="IPR001789">
    <property type="entry name" value="Sig_transdc_resp-reg_receiver"/>
</dbReference>
<dbReference type="RefSeq" id="WP_262069632.1">
    <property type="nucleotide sequence ID" value="NZ_JAMXOC010000017.1"/>
</dbReference>
<evidence type="ECO:0000256" key="5">
    <source>
        <dbReference type="ARBA" id="ARBA00023125"/>
    </source>
</evidence>
<keyword evidence="3" id="KW-0902">Two-component regulatory system</keyword>
<evidence type="ECO:0000259" key="11">
    <source>
        <dbReference type="PROSITE" id="PS51755"/>
    </source>
</evidence>
<dbReference type="InterPro" id="IPR039420">
    <property type="entry name" value="WalR-like"/>
</dbReference>
<evidence type="ECO:0000313" key="13">
    <source>
        <dbReference type="Proteomes" id="UP001523565"/>
    </source>
</evidence>
<dbReference type="Proteomes" id="UP001523565">
    <property type="component" value="Unassembled WGS sequence"/>
</dbReference>
<keyword evidence="4" id="KW-0805">Transcription regulation</keyword>
<evidence type="ECO:0000256" key="6">
    <source>
        <dbReference type="ARBA" id="ARBA00023163"/>
    </source>
</evidence>
<dbReference type="SMART" id="SM00448">
    <property type="entry name" value="REC"/>
    <property type="match status" value="1"/>
</dbReference>
<dbReference type="Pfam" id="PF00486">
    <property type="entry name" value="Trans_reg_C"/>
    <property type="match status" value="1"/>
</dbReference>
<evidence type="ECO:0000256" key="7">
    <source>
        <dbReference type="ARBA" id="ARBA00024867"/>
    </source>
</evidence>
<evidence type="ECO:0000256" key="3">
    <source>
        <dbReference type="ARBA" id="ARBA00023012"/>
    </source>
</evidence>
<sequence>MKLLIIEDTKELAKTMKAGLEKAGFTVDVSYNGCDGEEKAYANEYDAILLDLNLPGKDGISILRFLRSENIGTPVIIITARDEIEERAMGLDLGADDYLTKPFQLLELRARVHAVIRRFHGRTNPNIAIGFLTINPSARVAKINEKKLNLSAKEFDILEYLAMNHPNVISSEEIAEHIYDDSFDPFSSVLRVHLTRLRKKLADAARQDVLITMRGKGYSLWVD</sequence>
<dbReference type="Pfam" id="PF00072">
    <property type="entry name" value="Response_reg"/>
    <property type="match status" value="1"/>
</dbReference>
<dbReference type="EMBL" id="JAMZFV010000017">
    <property type="protein sequence ID" value="MCP1110751.1"/>
    <property type="molecule type" value="Genomic_DNA"/>
</dbReference>
<dbReference type="PANTHER" id="PTHR48111">
    <property type="entry name" value="REGULATOR OF RPOS"/>
    <property type="match status" value="1"/>
</dbReference>
<organism evidence="12 13">
    <name type="scientific">Ohessyouella blattaphilus</name>
    <dbReference type="NCBI Taxonomy" id="2949333"/>
    <lineage>
        <taxon>Bacteria</taxon>
        <taxon>Bacillati</taxon>
        <taxon>Bacillota</taxon>
        <taxon>Clostridia</taxon>
        <taxon>Lachnospirales</taxon>
        <taxon>Lachnospiraceae</taxon>
        <taxon>Ohessyouella</taxon>
    </lineage>
</organism>
<feature type="DNA-binding region" description="OmpR/PhoB-type" evidence="9">
    <location>
        <begin position="124"/>
        <end position="222"/>
    </location>
</feature>
<keyword evidence="5 9" id="KW-0238">DNA-binding</keyword>
<evidence type="ECO:0000256" key="1">
    <source>
        <dbReference type="ARBA" id="ARBA00018672"/>
    </source>
</evidence>
<dbReference type="PROSITE" id="PS50110">
    <property type="entry name" value="RESPONSE_REGULATORY"/>
    <property type="match status" value="1"/>
</dbReference>
<accession>A0ABT1EJN6</accession>